<reference evidence="2" key="1">
    <citation type="submission" date="2014-09" db="EMBL/GenBank/DDBJ databases">
        <title>Genome sequence of the luminous mushroom Mycena chlorophos for searching fungal bioluminescence genes.</title>
        <authorList>
            <person name="Tanaka Y."/>
            <person name="Kasuga D."/>
            <person name="Oba Y."/>
            <person name="Hase S."/>
            <person name="Sato K."/>
            <person name="Oba Y."/>
            <person name="Sakakibara Y."/>
        </authorList>
    </citation>
    <scope>NUCLEOTIDE SEQUENCE</scope>
</reference>
<dbReference type="CDD" id="cd20071">
    <property type="entry name" value="SET_SMYD"/>
    <property type="match status" value="1"/>
</dbReference>
<dbReference type="Gene3D" id="2.170.270.10">
    <property type="entry name" value="SET domain"/>
    <property type="match status" value="1"/>
</dbReference>
<keyword evidence="3" id="KW-1185">Reference proteome</keyword>
<dbReference type="Pfam" id="PF00856">
    <property type="entry name" value="SET"/>
    <property type="match status" value="1"/>
</dbReference>
<name>A0ABQ0LGX8_MYCCL</name>
<dbReference type="InterPro" id="IPR046341">
    <property type="entry name" value="SET_dom_sf"/>
</dbReference>
<accession>A0ABQ0LGX8</accession>
<dbReference type="PROSITE" id="PS50280">
    <property type="entry name" value="SET"/>
    <property type="match status" value="1"/>
</dbReference>
<gene>
    <name evidence="2" type="ORF">MCHLO_06475</name>
</gene>
<dbReference type="PANTHER" id="PTHR47332:SF4">
    <property type="entry name" value="SET DOMAIN-CONTAINING PROTEIN 5"/>
    <property type="match status" value="1"/>
</dbReference>
<feature type="domain" description="SET" evidence="1">
    <location>
        <begin position="135"/>
        <end position="304"/>
    </location>
</feature>
<dbReference type="InterPro" id="IPR001214">
    <property type="entry name" value="SET_dom"/>
</dbReference>
<sequence>MKRGFLLQKTTPAPGGIHARAREGRLTTEDYIAASARKETLPCSFGKLDHKGSSLRWTFDRFSDLQAVELPADLEDEYRPHREARNRNYEWLSMPPNAAVTGEPATECIFLKGSKELLLSTPGFPQPLPPLSINPAFRVGPVPGKGLGLFATRSLKQGDLILTERPLLILPATVHCPFLTDLTGEQILQHQLNDREQFVEPVIERMTEERRDAFFRLHNSHTEDGSGPIFGIVRTNGIGMPVAGLKPRGSGESAAYSAIGDAISRLNHSCTPNTEPSFSLPQLAYRLYAVRDIAEGEELTWRYTNSLAPKATRDESLKPYGFTCDCPVCTDVEHIAESDARRLAISKFDPTSAIMQWAGNPSLPDNWIVKKCLEQLILLENENLQHCYLYPISTRTIMDAYIMLGDAQRASTWAANVKKRCWAENFEPVDEYLDPKSAAYRKHQLWGARAGLAEMWKAKVQEEKEIMENMARLLATSAAVDGQPQATFTFMTPGFSDGAKAHLDSLLKALCDDARLGLDQPPPMSTQIANGRLSDETLRLIFGFVAAEDRRWSVLDAYHGPLAISAVCKSWRTVSTRQAELWDSVRINFFPVFAAKHNQEAAVFVYNIIKAARTWLSRAKNRLLCVSVDAIPSHDISINLVAELLSRVSRNLGHLCVRAWGERDLRALLRITRKAYEKLHTLEIQCPPEGFDWKTPKTSKIFPGLKKLSVSQTVFRATPPQSVVSLGIDWGEITSLSLRRAVDLYELQAVLPLCTSLIACHLTPLAALGGARQTSSRTTLEHLQTLALEVPDALSLVAFFEMFEMPLLVSLSLGESKRIPAHTVVKALQPHLIPILPVSPTLRRLSLYIACPPGFLMEVLQRTMGLTDLRIRLSSPSIADALAVTPKSLCSLFVSIPEDQPRQIIPQAFKLVEGLISRRGDGALLAQNVAIELVGKDSEEVEEYRRVFEATGVEFSATLFPREMAFEV</sequence>
<proteinExistence type="predicted"/>
<evidence type="ECO:0000313" key="3">
    <source>
        <dbReference type="Proteomes" id="UP000815677"/>
    </source>
</evidence>
<dbReference type="InterPro" id="IPR053185">
    <property type="entry name" value="SET_domain_protein"/>
</dbReference>
<evidence type="ECO:0000313" key="2">
    <source>
        <dbReference type="EMBL" id="GAT49121.1"/>
    </source>
</evidence>
<organism evidence="2 3">
    <name type="scientific">Mycena chlorophos</name>
    <name type="common">Agaric fungus</name>
    <name type="synonym">Agaricus chlorophos</name>
    <dbReference type="NCBI Taxonomy" id="658473"/>
    <lineage>
        <taxon>Eukaryota</taxon>
        <taxon>Fungi</taxon>
        <taxon>Dikarya</taxon>
        <taxon>Basidiomycota</taxon>
        <taxon>Agaricomycotina</taxon>
        <taxon>Agaricomycetes</taxon>
        <taxon>Agaricomycetidae</taxon>
        <taxon>Agaricales</taxon>
        <taxon>Marasmiineae</taxon>
        <taxon>Mycenaceae</taxon>
        <taxon>Mycena</taxon>
    </lineage>
</organism>
<dbReference type="Proteomes" id="UP000815677">
    <property type="component" value="Unassembled WGS sequence"/>
</dbReference>
<dbReference type="EMBL" id="DF845271">
    <property type="protein sequence ID" value="GAT49121.1"/>
    <property type="molecule type" value="Genomic_DNA"/>
</dbReference>
<dbReference type="SMART" id="SM00317">
    <property type="entry name" value="SET"/>
    <property type="match status" value="1"/>
</dbReference>
<dbReference type="SUPFAM" id="SSF82199">
    <property type="entry name" value="SET domain"/>
    <property type="match status" value="1"/>
</dbReference>
<protein>
    <recommendedName>
        <fullName evidence="1">SET domain-containing protein</fullName>
    </recommendedName>
</protein>
<evidence type="ECO:0000259" key="1">
    <source>
        <dbReference type="PROSITE" id="PS50280"/>
    </source>
</evidence>
<dbReference type="PANTHER" id="PTHR47332">
    <property type="entry name" value="SET DOMAIN-CONTAINING PROTEIN 5"/>
    <property type="match status" value="1"/>
</dbReference>